<dbReference type="InterPro" id="IPR041395">
    <property type="entry name" value="McpB_HAMP_3rd"/>
</dbReference>
<evidence type="ECO:0000313" key="7">
    <source>
        <dbReference type="EMBL" id="MFH0253382.1"/>
    </source>
</evidence>
<keyword evidence="8" id="KW-1185">Reference proteome</keyword>
<feature type="domain" description="T-SNARE coiled-coil homology" evidence="6">
    <location>
        <begin position="275"/>
        <end position="337"/>
    </location>
</feature>
<dbReference type="Proteomes" id="UP001607157">
    <property type="component" value="Unassembled WGS sequence"/>
</dbReference>
<evidence type="ECO:0000259" key="5">
    <source>
        <dbReference type="PROSITE" id="PS50111"/>
    </source>
</evidence>
<protein>
    <submittedName>
        <fullName evidence="7">Methyl-accepting chemotaxis protein</fullName>
    </submittedName>
</protein>
<dbReference type="Pfam" id="PF00015">
    <property type="entry name" value="MCPsignal"/>
    <property type="match status" value="1"/>
</dbReference>
<proteinExistence type="inferred from homology"/>
<evidence type="ECO:0000259" key="6">
    <source>
        <dbReference type="PROSITE" id="PS50192"/>
    </source>
</evidence>
<evidence type="ECO:0000256" key="1">
    <source>
        <dbReference type="ARBA" id="ARBA00022500"/>
    </source>
</evidence>
<dbReference type="EMBL" id="JBIHMM010000001">
    <property type="protein sequence ID" value="MFH0253382.1"/>
    <property type="molecule type" value="Genomic_DNA"/>
</dbReference>
<keyword evidence="1" id="KW-0145">Chemotaxis</keyword>
<dbReference type="PANTHER" id="PTHR43531:SF11">
    <property type="entry name" value="METHYL-ACCEPTING CHEMOTAXIS PROTEIN 3"/>
    <property type="match status" value="1"/>
</dbReference>
<evidence type="ECO:0000256" key="4">
    <source>
        <dbReference type="SAM" id="MobiDB-lite"/>
    </source>
</evidence>
<comment type="caution">
    <text evidence="7">The sequence shown here is derived from an EMBL/GenBank/DDBJ whole genome shotgun (WGS) entry which is preliminary data.</text>
</comment>
<dbReference type="Gene3D" id="3.30.450.20">
    <property type="entry name" value="PAS domain"/>
    <property type="match status" value="1"/>
</dbReference>
<name>A0ABW7I5C6_9RHOB</name>
<feature type="region of interest" description="Disordered" evidence="4">
    <location>
        <begin position="560"/>
        <end position="586"/>
    </location>
</feature>
<dbReference type="RefSeq" id="WP_377167741.1">
    <property type="nucleotide sequence ID" value="NZ_JBHTJC010000001.1"/>
</dbReference>
<comment type="similarity">
    <text evidence="2">Belongs to the methyl-accepting chemotaxis (MCP) protein family.</text>
</comment>
<sequence length="586" mass="63276">MTKTSPETGADWKPVDGLEAYEALETPIIIADAELHIRFVNSAAATMFTKIESDIQKDLPHFKVSEVLGKSVDVFHKNPAHQRGMLATMREPLHTKLHAGGKTIAFSVVPIFAGGKTAVRYVVELRDATSANESKRQIQTLIERISSMATDHHEGRIHARADLEGLTEHYQEVAQNVNLMVDGHYQTKCKVIDCMQAFAEGDFDYHFEPMEGDRQFITDAIEGARSAFQDTVAEISRIARDLASGRMDREVDTSVFKGAYRKTVSSLLTAMSDLNRIIHEVREQITQLASGIVQINGSAQALSQASQSQSSAVDEISAAIEETEQTVRANSTQTSEMRALVQTTTAFATEGIGTVDDMVHAMDAIRTSSEAIAKIIKSIDEIAFQTNLLALNAAVEAARAGEHGRGFAVVAQEVRNLAGRSAKAAKETSDLIAEATKNVARGVDASSASETAFKKIHAEIGTVQQRVDLISQASEEQSKGIEQISCAATDLSKTGLEVSAQAEELAASSDQMRASTDAMRETVEKFKLAPLDKASTVPFDLDGITPEMRAQLMALLGAQSAPAANAPRPPAARNGIDNDPRGYSSF</sequence>
<evidence type="ECO:0000313" key="8">
    <source>
        <dbReference type="Proteomes" id="UP001607157"/>
    </source>
</evidence>
<evidence type="ECO:0000256" key="2">
    <source>
        <dbReference type="ARBA" id="ARBA00029447"/>
    </source>
</evidence>
<accession>A0ABW7I5C6</accession>
<dbReference type="InterPro" id="IPR051310">
    <property type="entry name" value="MCP_chemotaxis"/>
</dbReference>
<evidence type="ECO:0000256" key="3">
    <source>
        <dbReference type="PROSITE-ProRule" id="PRU00284"/>
    </source>
</evidence>
<dbReference type="InterPro" id="IPR004089">
    <property type="entry name" value="MCPsignal_dom"/>
</dbReference>
<dbReference type="Pfam" id="PF18575">
    <property type="entry name" value="HAMP_N3"/>
    <property type="match status" value="1"/>
</dbReference>
<dbReference type="InterPro" id="IPR004090">
    <property type="entry name" value="Chemotax_Me-accpt_rcpt"/>
</dbReference>
<keyword evidence="3" id="KW-0807">Transducer</keyword>
<dbReference type="PROSITE" id="PS50192">
    <property type="entry name" value="T_SNARE"/>
    <property type="match status" value="1"/>
</dbReference>
<dbReference type="PRINTS" id="PR00260">
    <property type="entry name" value="CHEMTRNSDUCR"/>
</dbReference>
<dbReference type="Gene3D" id="1.10.287.950">
    <property type="entry name" value="Methyl-accepting chemotaxis protein"/>
    <property type="match status" value="1"/>
</dbReference>
<organism evidence="7 8">
    <name type="scientific">Roseovarius aquimarinus</name>
    <dbReference type="NCBI Taxonomy" id="1229156"/>
    <lineage>
        <taxon>Bacteria</taxon>
        <taxon>Pseudomonadati</taxon>
        <taxon>Pseudomonadota</taxon>
        <taxon>Alphaproteobacteria</taxon>
        <taxon>Rhodobacterales</taxon>
        <taxon>Roseobacteraceae</taxon>
        <taxon>Roseovarius</taxon>
    </lineage>
</organism>
<dbReference type="PROSITE" id="PS50111">
    <property type="entry name" value="CHEMOTAXIS_TRANSDUC_2"/>
    <property type="match status" value="1"/>
</dbReference>
<feature type="domain" description="Methyl-accepting transducer" evidence="5">
    <location>
        <begin position="284"/>
        <end position="506"/>
    </location>
</feature>
<dbReference type="PANTHER" id="PTHR43531">
    <property type="entry name" value="PROTEIN ICFG"/>
    <property type="match status" value="1"/>
</dbReference>
<gene>
    <name evidence="7" type="ORF">ACGRVM_05735</name>
</gene>
<dbReference type="InterPro" id="IPR000727">
    <property type="entry name" value="T_SNARE_dom"/>
</dbReference>
<dbReference type="SUPFAM" id="SSF58104">
    <property type="entry name" value="Methyl-accepting chemotaxis protein (MCP) signaling domain"/>
    <property type="match status" value="1"/>
</dbReference>
<dbReference type="SMART" id="SM00283">
    <property type="entry name" value="MA"/>
    <property type="match status" value="1"/>
</dbReference>
<reference evidence="7 8" key="1">
    <citation type="submission" date="2024-10" db="EMBL/GenBank/DDBJ databases">
        <authorList>
            <person name="Yang X.-N."/>
        </authorList>
    </citation>
    <scope>NUCLEOTIDE SEQUENCE [LARGE SCALE GENOMIC DNA]</scope>
    <source>
        <strain evidence="7 8">CAU 1059</strain>
    </source>
</reference>
<feature type="compositionally biased region" description="Low complexity" evidence="4">
    <location>
        <begin position="561"/>
        <end position="574"/>
    </location>
</feature>